<dbReference type="EMBL" id="JAHTGR010000024">
    <property type="protein sequence ID" value="MBV6325088.1"/>
    <property type="molecule type" value="Genomic_DNA"/>
</dbReference>
<sequence>MARPPISDAQREPAQMAGLIRQQGWCVLPKLLSEEDVIAIRAIVLSEERRQTREREGWTRTSIGSADPARNRLLSKAENIVPRIGPHASFLCDPRYMGVLQGLLGGYVRVSSDFGIVTFPGNEREFWHADWPYNQTVAAHLPIPYGDTILHLGSLVMLTDFTLENGATLVVPGSHAWGRNPTAAECLADASAVHADEQQVTGGAGSVLIYDTRLWHSIAENHSAAPRVALAIRFAPWWLNLEVRRPGSVQARLVEQAMPGRPTPIPTLSRLDFEAMLPAVRPLYAHWLDERADLPLVPPAPQSAGAVDDALLFDLRHARLALPMTQLALERGLFDNLARAPAGALAVAEFLGCSARAAEAMLAVVAALGLLEAGDDGRFSLAPQARHYMLPESPYFRPALLDREDDTLGLLRLAFAPGHDAITPLASDAIGPAQHAGLRDVTLRMDALARPAAPVLAERAPFAGRRRLLDVGGGGGAMCLAIAARHPGLSCTLLDREPVCAIAAERIASSGQEGRIRTLARDMLREPLPEGQDAILFANIFHNWDPATCSALARKAFDALEPGGVVVLYEVLLNPRKDGPLAAACFSVTMLLSHRGKQYTFAELEAMLGHCGFIECRAEPVFGRYHMICATKPEFA</sequence>
<dbReference type="PANTHER" id="PTHR43712">
    <property type="entry name" value="PUTATIVE (AFU_ORTHOLOGUE AFUA_4G14580)-RELATED"/>
    <property type="match status" value="1"/>
</dbReference>
<keyword evidence="2" id="KW-0808">Transferase</keyword>
<protein>
    <submittedName>
        <fullName evidence="6">Ectoine hydroxylase-related dioxygenase (Phytanoyl-CoA dioxygenase family)</fullName>
    </submittedName>
    <submittedName>
        <fullName evidence="5">Phytanoyl-CoA dioxygenase family protein</fullName>
    </submittedName>
</protein>
<dbReference type="Pfam" id="PF05721">
    <property type="entry name" value="PhyH"/>
    <property type="match status" value="1"/>
</dbReference>
<dbReference type="Proteomes" id="UP001155901">
    <property type="component" value="Unassembled WGS sequence"/>
</dbReference>
<organism evidence="5 7">
    <name type="scientific">Duganella violaceipulchra</name>
    <dbReference type="NCBI Taxonomy" id="2849652"/>
    <lineage>
        <taxon>Bacteria</taxon>
        <taxon>Pseudomonadati</taxon>
        <taxon>Pseudomonadota</taxon>
        <taxon>Betaproteobacteria</taxon>
        <taxon>Burkholderiales</taxon>
        <taxon>Oxalobacteraceae</taxon>
        <taxon>Telluria group</taxon>
        <taxon>Duganella</taxon>
    </lineage>
</organism>
<keyword evidence="5" id="KW-0223">Dioxygenase</keyword>
<feature type="domain" description="O-methyltransferase C-terminal" evidence="4">
    <location>
        <begin position="455"/>
        <end position="613"/>
    </location>
</feature>
<proteinExistence type="predicted"/>
<keyword evidence="1" id="KW-0489">Methyltransferase</keyword>
<evidence type="ECO:0000256" key="1">
    <source>
        <dbReference type="ARBA" id="ARBA00022603"/>
    </source>
</evidence>
<dbReference type="AlphaFoldDB" id="A0AA41HJN9"/>
<dbReference type="EMBL" id="JALJZU010000008">
    <property type="protein sequence ID" value="MCP2010602.1"/>
    <property type="molecule type" value="Genomic_DNA"/>
</dbReference>
<evidence type="ECO:0000259" key="4">
    <source>
        <dbReference type="Pfam" id="PF00891"/>
    </source>
</evidence>
<name>A0AA41HJN9_9BURK</name>
<evidence type="ECO:0000313" key="8">
    <source>
        <dbReference type="Proteomes" id="UP001162889"/>
    </source>
</evidence>
<accession>A0AA41HJN9</accession>
<reference evidence="6" key="2">
    <citation type="submission" date="2022-03" db="EMBL/GenBank/DDBJ databases">
        <title>Genome Encyclopedia of Bacteria and Archaea VI: Functional Genomics of Type Strains.</title>
        <authorList>
            <person name="Whitman W."/>
        </authorList>
    </citation>
    <scope>NUCLEOTIDE SEQUENCE</scope>
    <source>
        <strain evidence="6">HSC-15S17</strain>
    </source>
</reference>
<comment type="caution">
    <text evidence="5">The sequence shown here is derived from an EMBL/GenBank/DDBJ whole genome shotgun (WGS) entry which is preliminary data.</text>
</comment>
<evidence type="ECO:0000313" key="5">
    <source>
        <dbReference type="EMBL" id="MBV6325088.1"/>
    </source>
</evidence>
<dbReference type="Proteomes" id="UP001162889">
    <property type="component" value="Unassembled WGS sequence"/>
</dbReference>
<dbReference type="Pfam" id="PF00891">
    <property type="entry name" value="Methyltransf_2"/>
    <property type="match status" value="1"/>
</dbReference>
<keyword evidence="3" id="KW-0949">S-adenosyl-L-methionine</keyword>
<dbReference type="InterPro" id="IPR001077">
    <property type="entry name" value="COMT_C"/>
</dbReference>
<dbReference type="GO" id="GO:0008171">
    <property type="term" value="F:O-methyltransferase activity"/>
    <property type="evidence" value="ECO:0007669"/>
    <property type="project" value="InterPro"/>
</dbReference>
<reference evidence="5" key="1">
    <citation type="submission" date="2021-07" db="EMBL/GenBank/DDBJ databases">
        <title>Characterization of violacein-producing bacteria and related species.</title>
        <authorList>
            <person name="Wilson H.S."/>
            <person name="De Leon M.E."/>
        </authorList>
    </citation>
    <scope>NUCLEOTIDE SEQUENCE</scope>
    <source>
        <strain evidence="5">HSC-15S17</strain>
    </source>
</reference>
<keyword evidence="5" id="KW-0560">Oxidoreductase</keyword>
<dbReference type="RefSeq" id="WP_217945976.1">
    <property type="nucleotide sequence ID" value="NZ_JAHTGR010000024.1"/>
</dbReference>
<evidence type="ECO:0000313" key="7">
    <source>
        <dbReference type="Proteomes" id="UP001155901"/>
    </source>
</evidence>
<evidence type="ECO:0000256" key="2">
    <source>
        <dbReference type="ARBA" id="ARBA00022679"/>
    </source>
</evidence>
<evidence type="ECO:0000256" key="3">
    <source>
        <dbReference type="ARBA" id="ARBA00022691"/>
    </source>
</evidence>
<dbReference type="CDD" id="cd02440">
    <property type="entry name" value="AdoMet_MTases"/>
    <property type="match status" value="1"/>
</dbReference>
<dbReference type="PROSITE" id="PS51683">
    <property type="entry name" value="SAM_OMT_II"/>
    <property type="match status" value="1"/>
</dbReference>
<dbReference type="GO" id="GO:0016706">
    <property type="term" value="F:2-oxoglutarate-dependent dioxygenase activity"/>
    <property type="evidence" value="ECO:0007669"/>
    <property type="project" value="UniProtKB-ARBA"/>
</dbReference>
<keyword evidence="8" id="KW-1185">Reference proteome</keyword>
<dbReference type="PANTHER" id="PTHR43712:SF2">
    <property type="entry name" value="O-METHYLTRANSFERASE CICE"/>
    <property type="match status" value="1"/>
</dbReference>
<gene>
    <name evidence="5" type="ORF">KVP70_29645</name>
    <name evidence="6" type="ORF">L1274_004342</name>
</gene>
<dbReference type="GO" id="GO:0032259">
    <property type="term" value="P:methylation"/>
    <property type="evidence" value="ECO:0007669"/>
    <property type="project" value="UniProtKB-KW"/>
</dbReference>
<dbReference type="InterPro" id="IPR016461">
    <property type="entry name" value="COMT-like"/>
</dbReference>
<dbReference type="InterPro" id="IPR008775">
    <property type="entry name" value="Phytyl_CoA_dOase-like"/>
</dbReference>
<evidence type="ECO:0000313" key="6">
    <source>
        <dbReference type="EMBL" id="MCP2010602.1"/>
    </source>
</evidence>